<dbReference type="EMBL" id="CP010411">
    <property type="protein sequence ID" value="ALE10383.1"/>
    <property type="molecule type" value="Genomic_DNA"/>
</dbReference>
<dbReference type="Proteomes" id="UP000067206">
    <property type="component" value="Chromosome"/>
</dbReference>
<dbReference type="Pfam" id="PF13936">
    <property type="entry name" value="HTH_38"/>
    <property type="match status" value="1"/>
</dbReference>
<evidence type="ECO:0000313" key="2">
    <source>
        <dbReference type="Proteomes" id="UP000067206"/>
    </source>
</evidence>
<reference evidence="1 2" key="1">
    <citation type="submission" date="2014-12" db="EMBL/GenBank/DDBJ databases">
        <title>Complete genome sequence of Bifidobacterium longum subsp. infantis BT1.</title>
        <authorList>
            <person name="Kim J.F."/>
            <person name="Kwak M.-J."/>
        </authorList>
    </citation>
    <scope>NUCLEOTIDE SEQUENCE [LARGE SCALE GENOMIC DNA]</scope>
    <source>
        <strain evidence="1 2">BT1</strain>
    </source>
</reference>
<evidence type="ECO:0000313" key="1">
    <source>
        <dbReference type="EMBL" id="ALE10383.1"/>
    </source>
</evidence>
<dbReference type="PATRIC" id="fig|1682.24.peg.2341"/>
<dbReference type="InterPro" id="IPR025246">
    <property type="entry name" value="IS30-like_HTH"/>
</dbReference>
<name>A0A0M4LIU9_BIFLI</name>
<dbReference type="RefSeq" id="WP_060621434.1">
    <property type="nucleotide sequence ID" value="NZ_CP010411.1"/>
</dbReference>
<accession>A0A0M4LIU9</accession>
<sequence>MGKACSHLSEEELQVIRIEVGNGTGVRKMARLPGRSPSSISREIRRDTWFPSNENES</sequence>
<protein>
    <submittedName>
        <fullName evidence="1">Putative transposase</fullName>
    </submittedName>
</protein>
<organism evidence="1 2">
    <name type="scientific">Bifidobacterium longum subsp. infantis</name>
    <dbReference type="NCBI Taxonomy" id="1682"/>
    <lineage>
        <taxon>Bacteria</taxon>
        <taxon>Bacillati</taxon>
        <taxon>Actinomycetota</taxon>
        <taxon>Actinomycetes</taxon>
        <taxon>Bifidobacteriales</taxon>
        <taxon>Bifidobacteriaceae</taxon>
        <taxon>Bifidobacterium</taxon>
    </lineage>
</organism>
<gene>
    <name evidence="1" type="ORF">RY67_2402</name>
</gene>
<dbReference type="AlphaFoldDB" id="A0A0M4LIU9"/>
<proteinExistence type="predicted"/>